<dbReference type="Proteomes" id="UP001303046">
    <property type="component" value="Unassembled WGS sequence"/>
</dbReference>
<dbReference type="Gene3D" id="3.60.10.10">
    <property type="entry name" value="Endonuclease/exonuclease/phosphatase"/>
    <property type="match status" value="1"/>
</dbReference>
<evidence type="ECO:0000259" key="2">
    <source>
        <dbReference type="PROSITE" id="PS50878"/>
    </source>
</evidence>
<protein>
    <recommendedName>
        <fullName evidence="2">Reverse transcriptase domain-containing protein</fullName>
    </recommendedName>
</protein>
<evidence type="ECO:0000256" key="1">
    <source>
        <dbReference type="SAM" id="MobiDB-lite"/>
    </source>
</evidence>
<dbReference type="SUPFAM" id="SSF56672">
    <property type="entry name" value="DNA/RNA polymerases"/>
    <property type="match status" value="1"/>
</dbReference>
<dbReference type="CDD" id="cd09076">
    <property type="entry name" value="L1-EN"/>
    <property type="match status" value="1"/>
</dbReference>
<dbReference type="InterPro" id="IPR036691">
    <property type="entry name" value="Endo/exonu/phosph_ase_sf"/>
</dbReference>
<comment type="caution">
    <text evidence="3">The sequence shown here is derived from an EMBL/GenBank/DDBJ whole genome shotgun (WGS) entry which is preliminary data.</text>
</comment>
<dbReference type="PROSITE" id="PS50878">
    <property type="entry name" value="RT_POL"/>
    <property type="match status" value="1"/>
</dbReference>
<keyword evidence="4" id="KW-1185">Reference proteome</keyword>
<sequence>MEFCLEENHFTEEMSVASAASVYSWSEPEECMTIGTADELCEYCDENLRTAIDQESQDVTLVKSGQETDKNEQEPSSAISTAMTGSISWYSMPPSETIVEVPKMEGEQLVDINEKLHCRFEVVNSVDIQRQKFACETIFPKIEVDQIADVREKLYDRFETVKSVDIKKQKFACETVVPKIEAVQIADVREKLYDRFETVKSVDIKKQKFACETVVPKIEVDQIADVREKLYDRFETVKSVDIKKQKSACEMLKMEREQIIDVKEKLHCRSEIANSVDIQKQKFACETIVPKMEVDQIVDVREELCHRFETVKSVDINKQKFACETVVPKIEVEQTAGLREKLYHRFEIVNSVDIKKQKFACERIVEEVELLQILPHASKRRSGGPGRRAAMVTRLRLGRFNHATKAASLLVRQADRGQHPRRVILLMSTMCSSEARAYPRSDAHCPRPGNVANMRGLPARGRSRPKKLVRHRQQHPVRLATLNVGTLTGRSHELADSLRKRRVDICCVQETRWKGSKARELGDGYKLIYHGTSNRNGVGIILNESFRNSVTAVDRLSDRLMAVKVDTGEVELRVVSAYAPQMGCSEEEKACFWEDLEQYVQSLEGEEVLLIGGDFNGHVGSRKDGFESCHGGYGYGARNDDGLRILEYAVASDLIIANTQYRKRKSHLITYTSGGRETQIDFWMLRRQDRRLLQDSKVIPTDHVAAQHHLLVMDLKISRPRKRHPRTETQRIKWWNLKDRKEVFFASVAPSTSPHPTRSVEEMWLSTSSVIRLTAENTLGKTTLGKPKVQKATWFWNEEVQAAIREKKSKYKLWWRTRQPEDRGAYLAAKREAKKAVSKAKSDRYKAVYDMLDTREGERAVYRLVRARHRSTLDMEHTKIVKGADGAVLRRSGQILERWREYYNHLCNEEFCHPPIPTVPSVEGPVLPITAVEVSAALAKMKSNKATGPDDIPVDIWKLLGDRGSMWLATLFNKIVAEGRTPDVWQTSVTVPVWKGKGDIADCTSYRPIRLLCHTMKIFERVLEARLRKIVSVSLNQCGFVKDCSTNAIHAVRILLEKHREKNRSVHLAFLDLEKAFDRVPHELLWMSMRSHRVPEEYVRWTKLLYAKPTSVVRCAVGTSRPFPIRVGVHQGSSLSPLLFILCMDTITKEIQKQHPWTLLFADDVMLASESRDDLQKQVQSWKDQLQQYGLRLNTSKTEYMECGPRIEDGSIRVDGTELNKVNCFKYLGSKVTSTGDIDQEGRARVNAAWMKWKMATGVLCDKKVPVRLKSKIYRTVVRPVALYGCECWPTTKALERVLHAMEMRMLRWTIGVTLKEKVSNDTVRSIFGVVPITEKMKEARLRWFGHVLRREEDSVAKTALKLDVSGEEEEEEVEEVEEAIESLHYYSETATSLDIRRATFTCRTLLEDLTFRDPAQIIGDKDKHEKLNTYKCKRCLKPCFVLLSYRLRTAKSSQLFLL</sequence>
<feature type="region of interest" description="Disordered" evidence="1">
    <location>
        <begin position="439"/>
        <end position="473"/>
    </location>
</feature>
<dbReference type="InterPro" id="IPR043128">
    <property type="entry name" value="Rev_trsase/Diguanyl_cyclase"/>
</dbReference>
<dbReference type="Pfam" id="PF03372">
    <property type="entry name" value="Exo_endo_phos"/>
    <property type="match status" value="1"/>
</dbReference>
<dbReference type="CDD" id="cd01650">
    <property type="entry name" value="RT_nLTR_like"/>
    <property type="match status" value="1"/>
</dbReference>
<feature type="domain" description="Reverse transcriptase" evidence="2">
    <location>
        <begin position="974"/>
        <end position="1232"/>
    </location>
</feature>
<dbReference type="InterPro" id="IPR043502">
    <property type="entry name" value="DNA/RNA_pol_sf"/>
</dbReference>
<dbReference type="InterPro" id="IPR005135">
    <property type="entry name" value="Endo/exonuclease/phosphatase"/>
</dbReference>
<feature type="compositionally biased region" description="Basic residues" evidence="1">
    <location>
        <begin position="461"/>
        <end position="473"/>
    </location>
</feature>
<name>A0ABR1C157_NECAM</name>
<dbReference type="Pfam" id="PF00078">
    <property type="entry name" value="RVT_1"/>
    <property type="match status" value="1"/>
</dbReference>
<reference evidence="3 4" key="1">
    <citation type="submission" date="2023-08" db="EMBL/GenBank/DDBJ databases">
        <title>A Necator americanus chromosomal reference genome.</title>
        <authorList>
            <person name="Ilik V."/>
            <person name="Petrzelkova K.J."/>
            <person name="Pardy F."/>
            <person name="Fuh T."/>
            <person name="Niatou-Singa F.S."/>
            <person name="Gouil Q."/>
            <person name="Baker L."/>
            <person name="Ritchie M.E."/>
            <person name="Jex A.R."/>
            <person name="Gazzola D."/>
            <person name="Li H."/>
            <person name="Toshio Fujiwara R."/>
            <person name="Zhan B."/>
            <person name="Aroian R.V."/>
            <person name="Pafco B."/>
            <person name="Schwarz E.M."/>
        </authorList>
    </citation>
    <scope>NUCLEOTIDE SEQUENCE [LARGE SCALE GENOMIC DNA]</scope>
    <source>
        <strain evidence="3 4">Aroian</strain>
        <tissue evidence="3">Whole animal</tissue>
    </source>
</reference>
<dbReference type="Gene3D" id="3.30.70.270">
    <property type="match status" value="1"/>
</dbReference>
<accession>A0ABR1C157</accession>
<gene>
    <name evidence="3" type="primary">Necator_chrI.g3691</name>
    <name evidence="3" type="ORF">RB195_007562</name>
</gene>
<dbReference type="SUPFAM" id="SSF56219">
    <property type="entry name" value="DNase I-like"/>
    <property type="match status" value="1"/>
</dbReference>
<organism evidence="3 4">
    <name type="scientific">Necator americanus</name>
    <name type="common">Human hookworm</name>
    <dbReference type="NCBI Taxonomy" id="51031"/>
    <lineage>
        <taxon>Eukaryota</taxon>
        <taxon>Metazoa</taxon>
        <taxon>Ecdysozoa</taxon>
        <taxon>Nematoda</taxon>
        <taxon>Chromadorea</taxon>
        <taxon>Rhabditida</taxon>
        <taxon>Rhabditina</taxon>
        <taxon>Rhabditomorpha</taxon>
        <taxon>Strongyloidea</taxon>
        <taxon>Ancylostomatidae</taxon>
        <taxon>Bunostominae</taxon>
        <taxon>Necator</taxon>
    </lineage>
</organism>
<evidence type="ECO:0000313" key="4">
    <source>
        <dbReference type="Proteomes" id="UP001303046"/>
    </source>
</evidence>
<dbReference type="PANTHER" id="PTHR47027:SF28">
    <property type="entry name" value="ENDONUCLEASE-REVERSE TRANSCRIPTASE"/>
    <property type="match status" value="1"/>
</dbReference>
<dbReference type="InterPro" id="IPR000477">
    <property type="entry name" value="RT_dom"/>
</dbReference>
<dbReference type="PANTHER" id="PTHR47027">
    <property type="entry name" value="REVERSE TRANSCRIPTASE DOMAIN-CONTAINING PROTEIN"/>
    <property type="match status" value="1"/>
</dbReference>
<proteinExistence type="predicted"/>
<evidence type="ECO:0000313" key="3">
    <source>
        <dbReference type="EMBL" id="KAK6731175.1"/>
    </source>
</evidence>
<dbReference type="EMBL" id="JAVFWL010000001">
    <property type="protein sequence ID" value="KAK6731175.1"/>
    <property type="molecule type" value="Genomic_DNA"/>
</dbReference>